<dbReference type="InParanoid" id="B0WWG6"/>
<evidence type="ECO:0000313" key="3">
    <source>
        <dbReference type="EnsemblMetazoa" id="CPIJ010697-PA"/>
    </source>
</evidence>
<reference evidence="2" key="1">
    <citation type="submission" date="2007-03" db="EMBL/GenBank/DDBJ databases">
        <title>Annotation of Culex pipiens quinquefasciatus.</title>
        <authorList>
            <consortium name="The Broad Institute Genome Sequencing Platform"/>
            <person name="Atkinson P.W."/>
            <person name="Hemingway J."/>
            <person name="Christensen B.M."/>
            <person name="Higgs S."/>
            <person name="Kodira C."/>
            <person name="Hannick L."/>
            <person name="Megy K."/>
            <person name="O'Leary S."/>
            <person name="Pearson M."/>
            <person name="Haas B.J."/>
            <person name="Mauceli E."/>
            <person name="Wortman J.R."/>
            <person name="Lee N.H."/>
            <person name="Guigo R."/>
            <person name="Stanke M."/>
            <person name="Alvarado L."/>
            <person name="Amedeo P."/>
            <person name="Antoine C.H."/>
            <person name="Arensburger P."/>
            <person name="Bidwell S.L."/>
            <person name="Crawford M."/>
            <person name="Camaro F."/>
            <person name="Devon K."/>
            <person name="Engels R."/>
            <person name="Hammond M."/>
            <person name="Howarth C."/>
            <person name="Koehrsen M."/>
            <person name="Lawson D."/>
            <person name="Montgomery P."/>
            <person name="Nene V."/>
            <person name="Nusbaum C."/>
            <person name="Puiu D."/>
            <person name="Romero-Severson J."/>
            <person name="Severson D.W."/>
            <person name="Shumway M."/>
            <person name="Sisk P."/>
            <person name="Stolte C."/>
            <person name="Zeng Q."/>
            <person name="Eisenstadt E."/>
            <person name="Fraser-Liggett C."/>
            <person name="Strausberg R."/>
            <person name="Galagan J."/>
            <person name="Birren B."/>
            <person name="Collins F.H."/>
        </authorList>
    </citation>
    <scope>NUCLEOTIDE SEQUENCE [LARGE SCALE GENOMIC DNA]</scope>
    <source>
        <strain evidence="2">JHB</strain>
    </source>
</reference>
<dbReference type="AlphaFoldDB" id="B0WWG6"/>
<protein>
    <submittedName>
        <fullName evidence="2 3">Uncharacterized protein</fullName>
    </submittedName>
</protein>
<proteinExistence type="predicted"/>
<keyword evidence="1" id="KW-0732">Signal</keyword>
<evidence type="ECO:0000313" key="2">
    <source>
        <dbReference type="EMBL" id="EDS36058.1"/>
    </source>
</evidence>
<evidence type="ECO:0000313" key="4">
    <source>
        <dbReference type="Proteomes" id="UP000002320"/>
    </source>
</evidence>
<reference evidence="3" key="2">
    <citation type="submission" date="2021-02" db="UniProtKB">
        <authorList>
            <consortium name="EnsemblMetazoa"/>
        </authorList>
    </citation>
    <scope>IDENTIFICATION</scope>
    <source>
        <strain evidence="3">JHB</strain>
    </source>
</reference>
<gene>
    <name evidence="3" type="primary">6044195</name>
    <name evidence="2" type="ORF">CpipJ_CPIJ010697</name>
</gene>
<keyword evidence="4" id="KW-1185">Reference proteome</keyword>
<evidence type="ECO:0000256" key="1">
    <source>
        <dbReference type="SAM" id="SignalP"/>
    </source>
</evidence>
<dbReference type="EnsemblMetazoa" id="CPIJ010697-RA">
    <property type="protein sequence ID" value="CPIJ010697-PA"/>
    <property type="gene ID" value="CPIJ010697"/>
</dbReference>
<feature type="chain" id="PRO_5014567025" evidence="1">
    <location>
        <begin position="26"/>
        <end position="68"/>
    </location>
</feature>
<sequence>MSQRFVLLVMLTLAIILLQLEVAEADGKSSSESVESSSAMNRVFASATWCPPWQALVRGRCRAVLKSG</sequence>
<accession>B0WWG6</accession>
<dbReference type="VEuPathDB" id="VectorBase:CPIJ010697"/>
<organism>
    <name type="scientific">Culex quinquefasciatus</name>
    <name type="common">Southern house mosquito</name>
    <name type="synonym">Culex pungens</name>
    <dbReference type="NCBI Taxonomy" id="7176"/>
    <lineage>
        <taxon>Eukaryota</taxon>
        <taxon>Metazoa</taxon>
        <taxon>Ecdysozoa</taxon>
        <taxon>Arthropoda</taxon>
        <taxon>Hexapoda</taxon>
        <taxon>Insecta</taxon>
        <taxon>Pterygota</taxon>
        <taxon>Neoptera</taxon>
        <taxon>Endopterygota</taxon>
        <taxon>Diptera</taxon>
        <taxon>Nematocera</taxon>
        <taxon>Culicoidea</taxon>
        <taxon>Culicidae</taxon>
        <taxon>Culicinae</taxon>
        <taxon>Culicini</taxon>
        <taxon>Culex</taxon>
        <taxon>Culex</taxon>
    </lineage>
</organism>
<dbReference type="Proteomes" id="UP000002320">
    <property type="component" value="Unassembled WGS sequence"/>
</dbReference>
<feature type="signal peptide" evidence="1">
    <location>
        <begin position="1"/>
        <end position="25"/>
    </location>
</feature>
<dbReference type="KEGG" id="cqu:CpipJ_CPIJ010697"/>
<name>B0WWG6_CULQU</name>
<dbReference type="EMBL" id="DS232147">
    <property type="protein sequence ID" value="EDS36058.1"/>
    <property type="molecule type" value="Genomic_DNA"/>
</dbReference>
<dbReference type="HOGENOM" id="CLU_2796494_0_0_1"/>